<dbReference type="InterPro" id="IPR015424">
    <property type="entry name" value="PyrdxlP-dep_Trfase"/>
</dbReference>
<dbReference type="GO" id="GO:0017059">
    <property type="term" value="C:serine palmitoyltransferase complex"/>
    <property type="evidence" value="ECO:0007669"/>
    <property type="project" value="TreeGrafter"/>
</dbReference>
<evidence type="ECO:0000256" key="3">
    <source>
        <dbReference type="ARBA" id="ARBA00013220"/>
    </source>
</evidence>
<keyword evidence="4" id="KW-0808">Transferase</keyword>
<dbReference type="GO" id="GO:0046513">
    <property type="term" value="P:ceramide biosynthetic process"/>
    <property type="evidence" value="ECO:0007669"/>
    <property type="project" value="TreeGrafter"/>
</dbReference>
<evidence type="ECO:0000313" key="9">
    <source>
        <dbReference type="EMBL" id="PVU97296.1"/>
    </source>
</evidence>
<dbReference type="InterPro" id="IPR015421">
    <property type="entry name" value="PyrdxlP-dep_Trfase_major"/>
</dbReference>
<feature type="domain" description="Aminotransferase class I/classII large" evidence="8">
    <location>
        <begin position="202"/>
        <end position="563"/>
    </location>
</feature>
<gene>
    <name evidence="9" type="ORF">BB561_000637</name>
</gene>
<dbReference type="Gene3D" id="3.90.1150.10">
    <property type="entry name" value="Aspartate Aminotransferase, domain 1"/>
    <property type="match status" value="1"/>
</dbReference>
<evidence type="ECO:0000313" key="10">
    <source>
        <dbReference type="Proteomes" id="UP000245383"/>
    </source>
</evidence>
<dbReference type="OrthoDB" id="65434at2759"/>
<protein>
    <recommendedName>
        <fullName evidence="3">serine C-palmitoyltransferase</fullName>
        <ecNumber evidence="3">2.3.1.50</ecNumber>
    </recommendedName>
</protein>
<evidence type="ECO:0000256" key="1">
    <source>
        <dbReference type="ARBA" id="ARBA00001933"/>
    </source>
</evidence>
<evidence type="ECO:0000256" key="2">
    <source>
        <dbReference type="ARBA" id="ARBA00008392"/>
    </source>
</evidence>
<dbReference type="PROSITE" id="PS00599">
    <property type="entry name" value="AA_TRANSFER_CLASS_2"/>
    <property type="match status" value="1"/>
</dbReference>
<dbReference type="PANTHER" id="PTHR13693">
    <property type="entry name" value="CLASS II AMINOTRANSFERASE/8-AMINO-7-OXONONANOATE SYNTHASE"/>
    <property type="match status" value="1"/>
</dbReference>
<name>A0A2T9YYC1_9FUNG</name>
<dbReference type="STRING" id="133385.A0A2T9YYC1"/>
<dbReference type="GO" id="GO:0016020">
    <property type="term" value="C:membrane"/>
    <property type="evidence" value="ECO:0007669"/>
    <property type="project" value="GOC"/>
</dbReference>
<keyword evidence="10" id="KW-1185">Reference proteome</keyword>
<sequence length="577" mass="63711">MLENPVSETFLLESFIDSPALNSKLEVEAALKQLPAVSAKSLHLSQTAFKQFNISTEKNYKNAPIATLNPSKPLKAETESLLKCATAVLPEEKKQVSELEQVPIQTLISTYFSFMILLIFAHVRDLLGKFFYPDQYKSLKEQDGYAPLISDFESLWNRRLYTRISDVFNRPITGVAGGHVNLLERTSKDNNRTFQLTGKKTNVLNLASYNYLGFAQSQGYCADQVEKMILEHGISTCTSRLHGGHTSLLSQTEQLVANFVGTEDAIIISMGYSTNSSVLPLLVQKGCLLISDELNHSSLVAGSRLSGATIAVFKHNNPEDLEQVLRKSISQGQPRTHRPWKKILVVVEGLYSMEGELCNLRGIIALKQKYKFNLYVDEAHSIGAVGKRGRGICDLLNIDPKQVDILMGTFTKSFGAVGGYIAGNKSLISMLRLMAHTSVYAESMPIPVLEQVASSLRLIMDDVPECKGEGLARINQLADNSAYFMGKLKQMGFLVLGSKGSPVVPLLLFNPGKIPAFSHECTKRNMAVVVVSYPATPIISGRVRFCLSASHTREDLNLALKHIDEIGDLLQLKLLKK</sequence>
<dbReference type="GO" id="GO:0030170">
    <property type="term" value="F:pyridoxal phosphate binding"/>
    <property type="evidence" value="ECO:0007669"/>
    <property type="project" value="InterPro"/>
</dbReference>
<evidence type="ECO:0000256" key="7">
    <source>
        <dbReference type="RuleBase" id="RU003693"/>
    </source>
</evidence>
<dbReference type="CDD" id="cd06454">
    <property type="entry name" value="KBL_like"/>
    <property type="match status" value="1"/>
</dbReference>
<proteinExistence type="inferred from homology"/>
<reference evidence="9 10" key="1">
    <citation type="journal article" date="2018" name="MBio">
        <title>Comparative Genomics Reveals the Core Gene Toolbox for the Fungus-Insect Symbiosis.</title>
        <authorList>
            <person name="Wang Y."/>
            <person name="Stata M."/>
            <person name="Wang W."/>
            <person name="Stajich J.E."/>
            <person name="White M.M."/>
            <person name="Moncalvo J.M."/>
        </authorList>
    </citation>
    <scope>NUCLEOTIDE SEQUENCE [LARGE SCALE GENOMIC DNA]</scope>
    <source>
        <strain evidence="9 10">SWE-8-4</strain>
    </source>
</reference>
<accession>A0A2T9YYC1</accession>
<dbReference type="EMBL" id="MBFR01000014">
    <property type="protein sequence ID" value="PVU97296.1"/>
    <property type="molecule type" value="Genomic_DNA"/>
</dbReference>
<evidence type="ECO:0000256" key="4">
    <source>
        <dbReference type="ARBA" id="ARBA00022679"/>
    </source>
</evidence>
<comment type="similarity">
    <text evidence="2 7">Belongs to the class-II pyridoxal-phosphate-dependent aminotransferase family.</text>
</comment>
<dbReference type="EC" id="2.3.1.50" evidence="3"/>
<dbReference type="InterPro" id="IPR004839">
    <property type="entry name" value="Aminotransferase_I/II_large"/>
</dbReference>
<dbReference type="PANTHER" id="PTHR13693:SF3">
    <property type="entry name" value="LD36009P"/>
    <property type="match status" value="1"/>
</dbReference>
<comment type="catalytic activity">
    <reaction evidence="6">
        <text>L-serine + hexadecanoyl-CoA + H(+) = 3-oxosphinganine + CO2 + CoA</text>
        <dbReference type="Rhea" id="RHEA:14761"/>
        <dbReference type="ChEBI" id="CHEBI:15378"/>
        <dbReference type="ChEBI" id="CHEBI:16526"/>
        <dbReference type="ChEBI" id="CHEBI:33384"/>
        <dbReference type="ChEBI" id="CHEBI:57287"/>
        <dbReference type="ChEBI" id="CHEBI:57379"/>
        <dbReference type="ChEBI" id="CHEBI:58299"/>
        <dbReference type="EC" id="2.3.1.50"/>
    </reaction>
</comment>
<dbReference type="InterPro" id="IPR001917">
    <property type="entry name" value="Aminotrans_II_pyridoxalP_BS"/>
</dbReference>
<dbReference type="Pfam" id="PF00155">
    <property type="entry name" value="Aminotran_1_2"/>
    <property type="match status" value="1"/>
</dbReference>
<dbReference type="Proteomes" id="UP000245383">
    <property type="component" value="Unassembled WGS sequence"/>
</dbReference>
<organism evidence="9 10">
    <name type="scientific">Smittium simulii</name>
    <dbReference type="NCBI Taxonomy" id="133385"/>
    <lineage>
        <taxon>Eukaryota</taxon>
        <taxon>Fungi</taxon>
        <taxon>Fungi incertae sedis</taxon>
        <taxon>Zoopagomycota</taxon>
        <taxon>Kickxellomycotina</taxon>
        <taxon>Harpellomycetes</taxon>
        <taxon>Harpellales</taxon>
        <taxon>Legeriomycetaceae</taxon>
        <taxon>Smittium</taxon>
    </lineage>
</organism>
<dbReference type="GO" id="GO:0004758">
    <property type="term" value="F:serine C-palmitoyltransferase activity"/>
    <property type="evidence" value="ECO:0007669"/>
    <property type="project" value="UniProtKB-EC"/>
</dbReference>
<comment type="caution">
    <text evidence="9">The sequence shown here is derived from an EMBL/GenBank/DDBJ whole genome shotgun (WGS) entry which is preliminary data.</text>
</comment>
<evidence type="ECO:0000256" key="5">
    <source>
        <dbReference type="ARBA" id="ARBA00022898"/>
    </source>
</evidence>
<keyword evidence="5 7" id="KW-0663">Pyridoxal phosphate</keyword>
<dbReference type="GO" id="GO:0046512">
    <property type="term" value="P:sphingosine biosynthetic process"/>
    <property type="evidence" value="ECO:0007669"/>
    <property type="project" value="TreeGrafter"/>
</dbReference>
<dbReference type="InterPro" id="IPR015422">
    <property type="entry name" value="PyrdxlP-dep_Trfase_small"/>
</dbReference>
<dbReference type="AlphaFoldDB" id="A0A2T9YYC1"/>
<dbReference type="InterPro" id="IPR050087">
    <property type="entry name" value="AON_synthase_class-II"/>
</dbReference>
<dbReference type="Gene3D" id="3.40.640.10">
    <property type="entry name" value="Type I PLP-dependent aspartate aminotransferase-like (Major domain)"/>
    <property type="match status" value="1"/>
</dbReference>
<dbReference type="SUPFAM" id="SSF53383">
    <property type="entry name" value="PLP-dependent transferases"/>
    <property type="match status" value="1"/>
</dbReference>
<comment type="cofactor">
    <cofactor evidence="1 7">
        <name>pyridoxal 5'-phosphate</name>
        <dbReference type="ChEBI" id="CHEBI:597326"/>
    </cofactor>
</comment>
<evidence type="ECO:0000256" key="6">
    <source>
        <dbReference type="ARBA" id="ARBA00048528"/>
    </source>
</evidence>
<evidence type="ECO:0000259" key="8">
    <source>
        <dbReference type="Pfam" id="PF00155"/>
    </source>
</evidence>